<name>A0AA91RKF2_9MYCO</name>
<evidence type="ECO:0000256" key="1">
    <source>
        <dbReference type="SAM" id="Phobius"/>
    </source>
</evidence>
<feature type="transmembrane region" description="Helical" evidence="1">
    <location>
        <begin position="12"/>
        <end position="35"/>
    </location>
</feature>
<sequence>MCTPQGQHFAMILPVLAFASAVVAAAVPVIVVAVMRWRAAWVWLGLPLTVAAFFVAPYLAYWLRSTGRY</sequence>
<feature type="transmembrane region" description="Helical" evidence="1">
    <location>
        <begin position="41"/>
        <end position="63"/>
    </location>
</feature>
<dbReference type="AlphaFoldDB" id="A0AA91RKF2"/>
<protein>
    <submittedName>
        <fullName evidence="2">Uncharacterized protein</fullName>
    </submittedName>
</protein>
<proteinExistence type="predicted"/>
<dbReference type="EMBL" id="MVHM01000001">
    <property type="protein sequence ID" value="ORA41782.1"/>
    <property type="molecule type" value="Genomic_DNA"/>
</dbReference>
<comment type="caution">
    <text evidence="2">The sequence shown here is derived from an EMBL/GenBank/DDBJ whole genome shotgun (WGS) entry which is preliminary data.</text>
</comment>
<gene>
    <name evidence="2" type="ORF">BST20_05175</name>
</gene>
<keyword evidence="1" id="KW-1133">Transmembrane helix</keyword>
<reference evidence="2 3" key="1">
    <citation type="submission" date="2016-12" db="EMBL/GenBank/DDBJ databases">
        <title>The new phylogeny of genus Mycobacterium.</title>
        <authorList>
            <person name="Tortoli E."/>
            <person name="Trovato A."/>
            <person name="Cirillo D.M."/>
        </authorList>
    </citation>
    <scope>NUCLEOTIDE SEQUENCE [LARGE SCALE GENOMIC DNA]</scope>
    <source>
        <strain evidence="2 3">DSM 44624</strain>
    </source>
</reference>
<organism evidence="2 3">
    <name type="scientific">Mycobacterium branderi</name>
    <dbReference type="NCBI Taxonomy" id="43348"/>
    <lineage>
        <taxon>Bacteria</taxon>
        <taxon>Bacillati</taxon>
        <taxon>Actinomycetota</taxon>
        <taxon>Actinomycetes</taxon>
        <taxon>Mycobacteriales</taxon>
        <taxon>Mycobacteriaceae</taxon>
        <taxon>Mycobacterium</taxon>
    </lineage>
</organism>
<dbReference type="Proteomes" id="UP000192441">
    <property type="component" value="Unassembled WGS sequence"/>
</dbReference>
<evidence type="ECO:0000313" key="3">
    <source>
        <dbReference type="Proteomes" id="UP000192441"/>
    </source>
</evidence>
<accession>A0AA91RKF2</accession>
<evidence type="ECO:0000313" key="2">
    <source>
        <dbReference type="EMBL" id="ORA41782.1"/>
    </source>
</evidence>
<keyword evidence="1" id="KW-0472">Membrane</keyword>
<keyword evidence="1" id="KW-0812">Transmembrane</keyword>